<comment type="caution">
    <text evidence="2">The sequence shown here is derived from an EMBL/GenBank/DDBJ whole genome shotgun (WGS) entry which is preliminary data.</text>
</comment>
<proteinExistence type="predicted"/>
<dbReference type="EMBL" id="JACETU010000003">
    <property type="protein sequence ID" value="KAF7433730.1"/>
    <property type="molecule type" value="Genomic_DNA"/>
</dbReference>
<name>A0A8H6ZXK9_PLEOS</name>
<dbReference type="GeneID" id="59375513"/>
<dbReference type="AlphaFoldDB" id="A0A8H6ZXK9"/>
<dbReference type="RefSeq" id="XP_036633757.1">
    <property type="nucleotide sequence ID" value="XM_036775255.1"/>
</dbReference>
<evidence type="ECO:0000313" key="2">
    <source>
        <dbReference type="EMBL" id="KAF7433730.1"/>
    </source>
</evidence>
<dbReference type="Proteomes" id="UP000623687">
    <property type="component" value="Unassembled WGS sequence"/>
</dbReference>
<keyword evidence="3" id="KW-1185">Reference proteome</keyword>
<accession>A0A8H6ZXK9</accession>
<dbReference type="VEuPathDB" id="FungiDB:PC9H_005695"/>
<gene>
    <name evidence="2" type="ORF">PC9H_005695</name>
</gene>
<evidence type="ECO:0000256" key="1">
    <source>
        <dbReference type="SAM" id="MobiDB-lite"/>
    </source>
</evidence>
<feature type="region of interest" description="Disordered" evidence="1">
    <location>
        <begin position="1"/>
        <end position="94"/>
    </location>
</feature>
<evidence type="ECO:0000313" key="3">
    <source>
        <dbReference type="Proteomes" id="UP000623687"/>
    </source>
</evidence>
<sequence length="342" mass="36462">MCDACWAESGDKRKANGRPANISHGSRAGRSSVTANAYGHGVPNISTPTTLLRDSDSSSLSSLESPCGFEQQAPFPPNSRDQSPATPYSPAHAPDLYNVEEFSGHSHLLTPSTHLQPSDQGASPSYFVYNHPGVSNANVNGMPMMQLDQISPYIPVQPIPAASSQALGQDATFSQAGPEFMSPLPSPALFQFNLPPDGCGYYQDTSSAAGYSYSDHHPSFSAAYQDEYPQTPALGTSAGFLELSNAVDLAQGRHSGDYAQTTQYDQVQSQDILPESTRLFSSDSSDSSDWLFYPPPARQGSGDTIQMDVDQDEGSGSSQDTVGGFRGYLNSTKKLSPPASLR</sequence>
<feature type="region of interest" description="Disordered" evidence="1">
    <location>
        <begin position="278"/>
        <end position="342"/>
    </location>
</feature>
<reference evidence="2" key="1">
    <citation type="submission" date="2019-07" db="EMBL/GenBank/DDBJ databases">
        <authorList>
            <person name="Palmer J.M."/>
        </authorList>
    </citation>
    <scope>NUCLEOTIDE SEQUENCE</scope>
    <source>
        <strain evidence="2">PC9</strain>
    </source>
</reference>
<protein>
    <submittedName>
        <fullName evidence="2">Uncharacterized protein</fullName>
    </submittedName>
</protein>
<feature type="compositionally biased region" description="Low complexity" evidence="1">
    <location>
        <begin position="46"/>
        <end position="66"/>
    </location>
</feature>
<organism evidence="2 3">
    <name type="scientific">Pleurotus ostreatus</name>
    <name type="common">Oyster mushroom</name>
    <name type="synonym">White-rot fungus</name>
    <dbReference type="NCBI Taxonomy" id="5322"/>
    <lineage>
        <taxon>Eukaryota</taxon>
        <taxon>Fungi</taxon>
        <taxon>Dikarya</taxon>
        <taxon>Basidiomycota</taxon>
        <taxon>Agaricomycotina</taxon>
        <taxon>Agaricomycetes</taxon>
        <taxon>Agaricomycetidae</taxon>
        <taxon>Agaricales</taxon>
        <taxon>Pleurotineae</taxon>
        <taxon>Pleurotaceae</taxon>
        <taxon>Pleurotus</taxon>
    </lineage>
</organism>
<dbReference type="OrthoDB" id="2966547at2759"/>